<feature type="region of interest" description="Disordered" evidence="1">
    <location>
        <begin position="1"/>
        <end position="24"/>
    </location>
</feature>
<comment type="caution">
    <text evidence="2">The sequence shown here is derived from an EMBL/GenBank/DDBJ whole genome shotgun (WGS) entry which is preliminary data.</text>
</comment>
<proteinExistence type="predicted"/>
<accession>A0AAV9SLM2</accession>
<reference evidence="2 3" key="1">
    <citation type="submission" date="2021-06" db="EMBL/GenBank/DDBJ databases">
        <authorList>
            <person name="Palmer J.M."/>
        </authorList>
    </citation>
    <scope>NUCLEOTIDE SEQUENCE [LARGE SCALE GENOMIC DNA]</scope>
    <source>
        <strain evidence="2 3">MEX-2019</strain>
        <tissue evidence="2">Muscle</tissue>
    </source>
</reference>
<evidence type="ECO:0000313" key="2">
    <source>
        <dbReference type="EMBL" id="KAK5622205.1"/>
    </source>
</evidence>
<protein>
    <submittedName>
        <fullName evidence="2">Uncharacterized protein</fullName>
    </submittedName>
</protein>
<dbReference type="Proteomes" id="UP001311232">
    <property type="component" value="Unassembled WGS sequence"/>
</dbReference>
<evidence type="ECO:0000256" key="1">
    <source>
        <dbReference type="SAM" id="MobiDB-lite"/>
    </source>
</evidence>
<evidence type="ECO:0000313" key="3">
    <source>
        <dbReference type="Proteomes" id="UP001311232"/>
    </source>
</evidence>
<organism evidence="2 3">
    <name type="scientific">Crenichthys baileyi</name>
    <name type="common">White River springfish</name>
    <dbReference type="NCBI Taxonomy" id="28760"/>
    <lineage>
        <taxon>Eukaryota</taxon>
        <taxon>Metazoa</taxon>
        <taxon>Chordata</taxon>
        <taxon>Craniata</taxon>
        <taxon>Vertebrata</taxon>
        <taxon>Euteleostomi</taxon>
        <taxon>Actinopterygii</taxon>
        <taxon>Neopterygii</taxon>
        <taxon>Teleostei</taxon>
        <taxon>Neoteleostei</taxon>
        <taxon>Acanthomorphata</taxon>
        <taxon>Ovalentaria</taxon>
        <taxon>Atherinomorphae</taxon>
        <taxon>Cyprinodontiformes</taxon>
        <taxon>Goodeidae</taxon>
        <taxon>Crenichthys</taxon>
    </lineage>
</organism>
<name>A0AAV9SLM2_9TELE</name>
<sequence>MLVPTPRQCGVAEGSDTAESAELEHPISKRGQLVSGCYKRHNAELTTLHELTAEEETFPSSGGLHVLSGLKRYLGRFRMKHFTLLLSLMPFFSGRSQDPVSSAVSMFNIPSSHYCTVTCSTEDLNINSTLRCDNKTCHQEGEERPGVTNAGSFLRIYLSDSSIICNHSNQVSSTQRNLTLQSCFRSEGKTD</sequence>
<dbReference type="AlphaFoldDB" id="A0AAV9SLM2"/>
<dbReference type="EMBL" id="JAHHUM010000168">
    <property type="protein sequence ID" value="KAK5622205.1"/>
    <property type="molecule type" value="Genomic_DNA"/>
</dbReference>
<keyword evidence="3" id="KW-1185">Reference proteome</keyword>
<gene>
    <name evidence="2" type="ORF">CRENBAI_008050</name>
</gene>